<proteinExistence type="predicted"/>
<keyword evidence="2" id="KW-1185">Reference proteome</keyword>
<dbReference type="GeneID" id="39421378"/>
<evidence type="ECO:0000313" key="2">
    <source>
        <dbReference type="Proteomes" id="UP000294299"/>
    </source>
</evidence>
<dbReference type="Proteomes" id="UP000294299">
    <property type="component" value="Chromosome NFRAN"/>
</dbReference>
<dbReference type="RefSeq" id="WP_134484645.1">
    <property type="nucleotide sequence ID" value="NZ_LR216287.1"/>
</dbReference>
<gene>
    <name evidence="1" type="ORF">NFRAN_2115</name>
</gene>
<protein>
    <submittedName>
        <fullName evidence="1">Uncharacterized protein</fullName>
    </submittedName>
</protein>
<dbReference type="EMBL" id="LR216287">
    <property type="protein sequence ID" value="VFJ14437.1"/>
    <property type="molecule type" value="Genomic_DNA"/>
</dbReference>
<dbReference type="OrthoDB" id="1467at2157"/>
<accession>A0A484IE88</accession>
<reference evidence="1 2" key="1">
    <citation type="submission" date="2019-02" db="EMBL/GenBank/DDBJ databases">
        <authorList>
            <person name="Lehtovirta-Morley E L."/>
        </authorList>
    </citation>
    <scope>NUCLEOTIDE SEQUENCE [LARGE SCALE GENOMIC DNA]</scope>
    <source>
        <strain evidence="1">NFRAN1</strain>
    </source>
</reference>
<sequence length="219" mass="25910">MPHNLVIRGFDDNTHSELRDLSKQKGVSINSIIKDAVDQWLKQQKEIPKRHHLLLYDNADTIRHLIKSLDYLTKEQNWFRCFVPSSDPSITELLRKMEWFDGTTQLYDTKQKDVKKYIFKILQNVSQNANNKQLCLVDFLINDIANYSVREASYLEKEYDKNRLQGLVFCAYEMGNLTKMPIIDMLEMFNVHDQVFVLTNDQIYKLHLTKENIHKLILS</sequence>
<organism evidence="1 2">
    <name type="scientific">Candidatus Nitrosocosmicus franklandianus</name>
    <dbReference type="NCBI Taxonomy" id="1798806"/>
    <lineage>
        <taxon>Archaea</taxon>
        <taxon>Nitrososphaerota</taxon>
        <taxon>Nitrososphaeria</taxon>
        <taxon>Nitrososphaerales</taxon>
        <taxon>Nitrososphaeraceae</taxon>
        <taxon>Candidatus Nitrosocosmicus</taxon>
    </lineage>
</organism>
<name>A0A484IE88_9ARCH</name>
<dbReference type="AlphaFoldDB" id="A0A484IE88"/>
<dbReference type="KEGG" id="nfn:NFRAN_2115"/>
<evidence type="ECO:0000313" key="1">
    <source>
        <dbReference type="EMBL" id="VFJ14437.1"/>
    </source>
</evidence>